<organism evidence="1 2">
    <name type="scientific">Pantoea ananatis (strain LMG 20103)</name>
    <dbReference type="NCBI Taxonomy" id="706191"/>
    <lineage>
        <taxon>Bacteria</taxon>
        <taxon>Pseudomonadati</taxon>
        <taxon>Pseudomonadota</taxon>
        <taxon>Gammaproteobacteria</taxon>
        <taxon>Enterobacterales</taxon>
        <taxon>Erwiniaceae</taxon>
        <taxon>Pantoea</taxon>
    </lineage>
</organism>
<dbReference type="Proteomes" id="UP000001702">
    <property type="component" value="Chromosome"/>
</dbReference>
<dbReference type="eggNOG" id="ENOG5033601">
    <property type="taxonomic scope" value="Bacteria"/>
</dbReference>
<gene>
    <name evidence="1" type="ordered locus">PANA_1758</name>
</gene>
<reference evidence="1 2" key="1">
    <citation type="journal article" date="2010" name="J. Bacteriol.">
        <title>Genome sequence of Pantoea ananatis LMG20103, the causative agent of Eucalyptus blight and dieback.</title>
        <authorList>
            <person name="De Maayer P."/>
            <person name="Chan W.Y."/>
            <person name="Venter S.N."/>
            <person name="Toth I.K."/>
            <person name="Birch P.R."/>
            <person name="Joubert F."/>
            <person name="Coutinho T.A."/>
        </authorList>
    </citation>
    <scope>NUCLEOTIDE SEQUENCE [LARGE SCALE GENOMIC DNA]</scope>
    <source>
        <strain evidence="1 2">LMG 20103</strain>
    </source>
</reference>
<dbReference type="HOGENOM" id="CLU_200357_1_0_6"/>
<name>D4GDN8_PANAM</name>
<protein>
    <submittedName>
        <fullName evidence="1">Uncharacterized protein</fullName>
    </submittedName>
</protein>
<proteinExistence type="predicted"/>
<sequence length="76" mass="7919">MIMVNDYFSLPPAGMTQEQHKRTVAVAAALAVAKESVSASTSANGSKAAWDLQAVANEIANLADAIQDALESDNEV</sequence>
<evidence type="ECO:0000313" key="2">
    <source>
        <dbReference type="Proteomes" id="UP000001702"/>
    </source>
</evidence>
<dbReference type="AlphaFoldDB" id="D4GDN8"/>
<dbReference type="KEGG" id="pam:PANA_1758"/>
<keyword evidence="2" id="KW-1185">Reference proteome</keyword>
<evidence type="ECO:0000313" key="1">
    <source>
        <dbReference type="EMBL" id="ADD76925.1"/>
    </source>
</evidence>
<accession>D4GDN8</accession>
<dbReference type="EMBL" id="CP001875">
    <property type="protein sequence ID" value="ADD76925.1"/>
    <property type="molecule type" value="Genomic_DNA"/>
</dbReference>